<protein>
    <submittedName>
        <fullName evidence="1">Uncharacterized protein</fullName>
    </submittedName>
</protein>
<reference evidence="1" key="2">
    <citation type="journal article" date="2022" name="Sci. Total Environ.">
        <title>Prevalence, transmission, and molecular epidemiology of tet(X)-positive bacteria among humans, animals, and environmental niches in China: An epidemiological, and genomic-based study.</title>
        <authorList>
            <person name="Dong N."/>
            <person name="Zeng Y."/>
            <person name="Cai C."/>
            <person name="Sun C."/>
            <person name="Lu J."/>
            <person name="Liu C."/>
            <person name="Zhou H."/>
            <person name="Sun Q."/>
            <person name="Shu L."/>
            <person name="Wang H."/>
            <person name="Wang Y."/>
            <person name="Wang S."/>
            <person name="Wu C."/>
            <person name="Chan E.W."/>
            <person name="Chen G."/>
            <person name="Shen Z."/>
            <person name="Chen S."/>
            <person name="Zhang R."/>
        </authorList>
    </citation>
    <scope>NUCLEOTIDE SEQUENCE</scope>
    <source>
        <strain evidence="1">210</strain>
    </source>
</reference>
<reference evidence="1" key="1">
    <citation type="submission" date="2020-06" db="EMBL/GenBank/DDBJ databases">
        <authorList>
            <person name="Dong N."/>
        </authorList>
    </citation>
    <scope>NUCLEOTIDE SEQUENCE</scope>
    <source>
        <strain evidence="1">210</strain>
    </source>
</reference>
<dbReference type="AlphaFoldDB" id="A0AAW7DPF3"/>
<evidence type="ECO:0000313" key="1">
    <source>
        <dbReference type="EMBL" id="MDM1552136.1"/>
    </source>
</evidence>
<organism evidence="1 2">
    <name type="scientific">Empedobacter falsenii</name>
    <dbReference type="NCBI Taxonomy" id="343874"/>
    <lineage>
        <taxon>Bacteria</taxon>
        <taxon>Pseudomonadati</taxon>
        <taxon>Bacteroidota</taxon>
        <taxon>Flavobacteriia</taxon>
        <taxon>Flavobacteriales</taxon>
        <taxon>Weeksellaceae</taxon>
        <taxon>Empedobacter</taxon>
    </lineage>
</organism>
<dbReference type="EMBL" id="JACALR010000005">
    <property type="protein sequence ID" value="MDM1552136.1"/>
    <property type="molecule type" value="Genomic_DNA"/>
</dbReference>
<proteinExistence type="predicted"/>
<accession>A0AAW7DPF3</accession>
<comment type="caution">
    <text evidence="1">The sequence shown here is derived from an EMBL/GenBank/DDBJ whole genome shotgun (WGS) entry which is preliminary data.</text>
</comment>
<evidence type="ECO:0000313" key="2">
    <source>
        <dbReference type="Proteomes" id="UP001173578"/>
    </source>
</evidence>
<dbReference type="RefSeq" id="WP_286486575.1">
    <property type="nucleotide sequence ID" value="NZ_JACALR010000005.1"/>
</dbReference>
<sequence>MKKNLLLLFLILSVSIFSQETLNTMFYNVFKFPNSLPQNRQLILRDILDEYKPD</sequence>
<name>A0AAW7DPF3_9FLAO</name>
<dbReference type="Proteomes" id="UP001173578">
    <property type="component" value="Unassembled WGS sequence"/>
</dbReference>
<gene>
    <name evidence="1" type="ORF">HX095_13050</name>
</gene>